<feature type="domain" description="HTH araC/xylS-type" evidence="3">
    <location>
        <begin position="1"/>
        <end position="65"/>
    </location>
</feature>
<protein>
    <recommendedName>
        <fullName evidence="3">HTH araC/xylS-type domain-containing protein</fullName>
    </recommendedName>
</protein>
<accession>A0ABQ3XE46</accession>
<evidence type="ECO:0000259" key="3">
    <source>
        <dbReference type="PROSITE" id="PS01124"/>
    </source>
</evidence>
<gene>
    <name evidence="4" type="ORF">Aco03nite_051910</name>
</gene>
<dbReference type="Proteomes" id="UP000612282">
    <property type="component" value="Unassembled WGS sequence"/>
</dbReference>
<dbReference type="Pfam" id="PF12833">
    <property type="entry name" value="HTH_18"/>
    <property type="match status" value="1"/>
</dbReference>
<dbReference type="RefSeq" id="WP_203798732.1">
    <property type="nucleotide sequence ID" value="NZ_BAAAQE010000108.1"/>
</dbReference>
<keyword evidence="1" id="KW-0805">Transcription regulation</keyword>
<dbReference type="EMBL" id="BOMG01000063">
    <property type="protein sequence ID" value="GID56787.1"/>
    <property type="molecule type" value="Genomic_DNA"/>
</dbReference>
<name>A0ABQ3XE46_9ACTN</name>
<sequence>MQRALRETVGHGPAWNRRWIRLQEAARQFAVDGEGRAADIAARLGYADQSHLVNGFRAATGPPPG</sequence>
<dbReference type="SUPFAM" id="SSF46689">
    <property type="entry name" value="Homeodomain-like"/>
    <property type="match status" value="1"/>
</dbReference>
<proteinExistence type="predicted"/>
<reference evidence="4 5" key="1">
    <citation type="submission" date="2021-01" db="EMBL/GenBank/DDBJ databases">
        <title>Whole genome shotgun sequence of Actinoplanes couchii NBRC 106145.</title>
        <authorList>
            <person name="Komaki H."/>
            <person name="Tamura T."/>
        </authorList>
    </citation>
    <scope>NUCLEOTIDE SEQUENCE [LARGE SCALE GENOMIC DNA]</scope>
    <source>
        <strain evidence="4 5">NBRC 106145</strain>
    </source>
</reference>
<keyword evidence="2" id="KW-0804">Transcription</keyword>
<evidence type="ECO:0000313" key="4">
    <source>
        <dbReference type="EMBL" id="GID56787.1"/>
    </source>
</evidence>
<dbReference type="InterPro" id="IPR018060">
    <property type="entry name" value="HTH_AraC"/>
</dbReference>
<keyword evidence="5" id="KW-1185">Reference proteome</keyword>
<evidence type="ECO:0000256" key="2">
    <source>
        <dbReference type="ARBA" id="ARBA00023163"/>
    </source>
</evidence>
<evidence type="ECO:0000256" key="1">
    <source>
        <dbReference type="ARBA" id="ARBA00023015"/>
    </source>
</evidence>
<dbReference type="PROSITE" id="PS01124">
    <property type="entry name" value="HTH_ARAC_FAMILY_2"/>
    <property type="match status" value="1"/>
</dbReference>
<dbReference type="Gene3D" id="1.10.10.60">
    <property type="entry name" value="Homeodomain-like"/>
    <property type="match status" value="1"/>
</dbReference>
<dbReference type="InterPro" id="IPR009057">
    <property type="entry name" value="Homeodomain-like_sf"/>
</dbReference>
<organism evidence="4 5">
    <name type="scientific">Actinoplanes couchii</name>
    <dbReference type="NCBI Taxonomy" id="403638"/>
    <lineage>
        <taxon>Bacteria</taxon>
        <taxon>Bacillati</taxon>
        <taxon>Actinomycetota</taxon>
        <taxon>Actinomycetes</taxon>
        <taxon>Micromonosporales</taxon>
        <taxon>Micromonosporaceae</taxon>
        <taxon>Actinoplanes</taxon>
    </lineage>
</organism>
<comment type="caution">
    <text evidence="4">The sequence shown here is derived from an EMBL/GenBank/DDBJ whole genome shotgun (WGS) entry which is preliminary data.</text>
</comment>
<evidence type="ECO:0000313" key="5">
    <source>
        <dbReference type="Proteomes" id="UP000612282"/>
    </source>
</evidence>